<keyword evidence="2 4" id="KW-0378">Hydrolase</keyword>
<evidence type="ECO:0000256" key="3">
    <source>
        <dbReference type="ARBA" id="ARBA00022842"/>
    </source>
</evidence>
<reference evidence="4" key="1">
    <citation type="submission" date="2021-11" db="EMBL/GenBank/DDBJ databases">
        <title>Vibrio ZSDE26 sp. nov. and Vibrio ZSDZ34 sp. nov., isolated from coastal seawater in Qingdao.</title>
        <authorList>
            <person name="Zhang P."/>
        </authorList>
    </citation>
    <scope>NUCLEOTIDE SEQUENCE</scope>
    <source>
        <strain evidence="4">ZSDZ34</strain>
    </source>
</reference>
<protein>
    <submittedName>
        <fullName evidence="4">HAD family hydrolase</fullName>
    </submittedName>
</protein>
<sequence length="168" mass="18740">MIASKVVSNALLFDWGNTLMMDFGHEQGKMKDWPCVEACPFALETLQILAKRYPIYIATSAQDSNESEIREAFKRVGLDVFISGYFCYDNLGLSKGTKPFYQAIAKKLDCAPHTLTMIGDNYEKDIASALESGLNAIWLNHSGSRGVKHVDSISSLNELPELLQKWVS</sequence>
<evidence type="ECO:0000256" key="2">
    <source>
        <dbReference type="ARBA" id="ARBA00022801"/>
    </source>
</evidence>
<name>A0A9X1WAG3_9VIBR</name>
<gene>
    <name evidence="4" type="ORF">LNL84_07575</name>
</gene>
<dbReference type="AlphaFoldDB" id="A0A9X1WAG3"/>
<dbReference type="InterPro" id="IPR036412">
    <property type="entry name" value="HAD-like_sf"/>
</dbReference>
<keyword evidence="3" id="KW-0460">Magnesium</keyword>
<dbReference type="GO" id="GO:0044281">
    <property type="term" value="P:small molecule metabolic process"/>
    <property type="evidence" value="ECO:0007669"/>
    <property type="project" value="UniProtKB-ARBA"/>
</dbReference>
<dbReference type="SUPFAM" id="SSF56784">
    <property type="entry name" value="HAD-like"/>
    <property type="match status" value="1"/>
</dbReference>
<accession>A0A9X1WAG3</accession>
<dbReference type="RefSeq" id="WP_244356476.1">
    <property type="nucleotide sequence ID" value="NZ_JAJNNZ010000004.1"/>
</dbReference>
<organism evidence="4 5">
    <name type="scientific">Vibrio gelatinilyticus</name>
    <dbReference type="NCBI Taxonomy" id="2893468"/>
    <lineage>
        <taxon>Bacteria</taxon>
        <taxon>Pseudomonadati</taxon>
        <taxon>Pseudomonadota</taxon>
        <taxon>Gammaproteobacteria</taxon>
        <taxon>Vibrionales</taxon>
        <taxon>Vibrionaceae</taxon>
        <taxon>Vibrio</taxon>
    </lineage>
</organism>
<comment type="cofactor">
    <cofactor evidence="1">
        <name>Mg(2+)</name>
        <dbReference type="ChEBI" id="CHEBI:18420"/>
    </cofactor>
</comment>
<dbReference type="PANTHER" id="PTHR46470">
    <property type="entry name" value="N-ACYLNEURAMINATE-9-PHOSPHATASE"/>
    <property type="match status" value="1"/>
</dbReference>
<dbReference type="NCBIfam" id="TIGR01549">
    <property type="entry name" value="HAD-SF-IA-v1"/>
    <property type="match status" value="1"/>
</dbReference>
<dbReference type="Gene3D" id="3.40.50.1000">
    <property type="entry name" value="HAD superfamily/HAD-like"/>
    <property type="match status" value="1"/>
</dbReference>
<proteinExistence type="predicted"/>
<evidence type="ECO:0000313" key="4">
    <source>
        <dbReference type="EMBL" id="MCJ2376696.1"/>
    </source>
</evidence>
<evidence type="ECO:0000256" key="1">
    <source>
        <dbReference type="ARBA" id="ARBA00001946"/>
    </source>
</evidence>
<dbReference type="InterPro" id="IPR023214">
    <property type="entry name" value="HAD_sf"/>
</dbReference>
<dbReference type="GO" id="GO:0016787">
    <property type="term" value="F:hydrolase activity"/>
    <property type="evidence" value="ECO:0007669"/>
    <property type="project" value="UniProtKB-KW"/>
</dbReference>
<dbReference type="InterPro" id="IPR051400">
    <property type="entry name" value="HAD-like_hydrolase"/>
</dbReference>
<comment type="caution">
    <text evidence="4">The sequence shown here is derived from an EMBL/GenBank/DDBJ whole genome shotgun (WGS) entry which is preliminary data.</text>
</comment>
<dbReference type="Pfam" id="PF00702">
    <property type="entry name" value="Hydrolase"/>
    <property type="match status" value="1"/>
</dbReference>
<dbReference type="InterPro" id="IPR006439">
    <property type="entry name" value="HAD-SF_hydro_IA"/>
</dbReference>
<dbReference type="EMBL" id="JAJNNZ010000004">
    <property type="protein sequence ID" value="MCJ2376696.1"/>
    <property type="molecule type" value="Genomic_DNA"/>
</dbReference>
<keyword evidence="5" id="KW-1185">Reference proteome</keyword>
<dbReference type="Proteomes" id="UP001139488">
    <property type="component" value="Unassembled WGS sequence"/>
</dbReference>
<evidence type="ECO:0000313" key="5">
    <source>
        <dbReference type="Proteomes" id="UP001139488"/>
    </source>
</evidence>